<evidence type="ECO:0000313" key="2">
    <source>
        <dbReference type="EMBL" id="MXG90153.1"/>
    </source>
</evidence>
<gene>
    <name evidence="2" type="ORF">GRQ65_11385</name>
</gene>
<organism evidence="2 3">
    <name type="scientific">Nocardioides flavescens</name>
    <dbReference type="NCBI Taxonomy" id="2691959"/>
    <lineage>
        <taxon>Bacteria</taxon>
        <taxon>Bacillati</taxon>
        <taxon>Actinomycetota</taxon>
        <taxon>Actinomycetes</taxon>
        <taxon>Propionibacteriales</taxon>
        <taxon>Nocardioidaceae</taxon>
        <taxon>Nocardioides</taxon>
    </lineage>
</organism>
<proteinExistence type="predicted"/>
<comment type="caution">
    <text evidence="2">The sequence shown here is derived from an EMBL/GenBank/DDBJ whole genome shotgun (WGS) entry which is preliminary data.</text>
</comment>
<accession>A0A6L7ES57</accession>
<dbReference type="EMBL" id="WUEK01000006">
    <property type="protein sequence ID" value="MXG90153.1"/>
    <property type="molecule type" value="Genomic_DNA"/>
</dbReference>
<sequence>MLKVLLVVLLFAVATYALIRVIERRGVARPVRRRTEPRPPARPVGPDDDEDFLRDLDRKRRHPEDPDAPAS</sequence>
<keyword evidence="3" id="KW-1185">Reference proteome</keyword>
<evidence type="ECO:0000256" key="1">
    <source>
        <dbReference type="SAM" id="MobiDB-lite"/>
    </source>
</evidence>
<dbReference type="Proteomes" id="UP000473325">
    <property type="component" value="Unassembled WGS sequence"/>
</dbReference>
<name>A0A6L7ES57_9ACTN</name>
<protein>
    <submittedName>
        <fullName evidence="2">Uncharacterized protein</fullName>
    </submittedName>
</protein>
<feature type="compositionally biased region" description="Basic and acidic residues" evidence="1">
    <location>
        <begin position="53"/>
        <end position="65"/>
    </location>
</feature>
<feature type="region of interest" description="Disordered" evidence="1">
    <location>
        <begin position="29"/>
        <end position="71"/>
    </location>
</feature>
<dbReference type="RefSeq" id="WP_160878085.1">
    <property type="nucleotide sequence ID" value="NZ_WUEK01000006.1"/>
</dbReference>
<reference evidence="2 3" key="1">
    <citation type="submission" date="2019-12" db="EMBL/GenBank/DDBJ databases">
        <authorList>
            <person name="Kun Z."/>
        </authorList>
    </citation>
    <scope>NUCLEOTIDE SEQUENCE [LARGE SCALE GENOMIC DNA]</scope>
    <source>
        <strain evidence="2 3">YIM 123512</strain>
    </source>
</reference>
<evidence type="ECO:0000313" key="3">
    <source>
        <dbReference type="Proteomes" id="UP000473325"/>
    </source>
</evidence>
<dbReference type="AlphaFoldDB" id="A0A6L7ES57"/>